<dbReference type="EMBL" id="CP116942">
    <property type="protein sequence ID" value="WCO68710.1"/>
    <property type="molecule type" value="Genomic_DNA"/>
</dbReference>
<dbReference type="GO" id="GO:0016491">
    <property type="term" value="F:oxidoreductase activity"/>
    <property type="evidence" value="ECO:0007669"/>
    <property type="project" value="InterPro"/>
</dbReference>
<dbReference type="SUPFAM" id="SSF47240">
    <property type="entry name" value="Ferritin-like"/>
    <property type="match status" value="1"/>
</dbReference>
<dbReference type="RefSeq" id="WP_272738226.1">
    <property type="nucleotide sequence ID" value="NZ_CP116942.1"/>
</dbReference>
<dbReference type="CDD" id="cd00657">
    <property type="entry name" value="Ferritin_like"/>
    <property type="match status" value="1"/>
</dbReference>
<dbReference type="KEGG" id="ima:PO878_08215"/>
<dbReference type="AlphaFoldDB" id="A0AAF0BX64"/>
<proteinExistence type="predicted"/>
<dbReference type="InterPro" id="IPR012348">
    <property type="entry name" value="RNR-like"/>
</dbReference>
<keyword evidence="2" id="KW-1185">Reference proteome</keyword>
<name>A0AAF0BX64_9ACTN</name>
<protein>
    <submittedName>
        <fullName evidence="1">Ferritin-like domain-containing protein</fullName>
    </submittedName>
</protein>
<organism evidence="1 2">
    <name type="scientific">Iamia majanohamensis</name>
    <dbReference type="NCBI Taxonomy" id="467976"/>
    <lineage>
        <taxon>Bacteria</taxon>
        <taxon>Bacillati</taxon>
        <taxon>Actinomycetota</taxon>
        <taxon>Acidimicrobiia</taxon>
        <taxon>Acidimicrobiales</taxon>
        <taxon>Iamiaceae</taxon>
        <taxon>Iamia</taxon>
    </lineage>
</organism>
<reference evidence="1" key="1">
    <citation type="submission" date="2023-01" db="EMBL/GenBank/DDBJ databases">
        <title>The diversity of Class Acidimicrobiia in South China Sea sediment environments and the proposal of Iamia marina sp. nov., a novel species of the genus Iamia.</title>
        <authorList>
            <person name="He Y."/>
            <person name="Tian X."/>
        </authorList>
    </citation>
    <scope>NUCLEOTIDE SEQUENCE</scope>
    <source>
        <strain evidence="1">DSM 19957</strain>
    </source>
</reference>
<evidence type="ECO:0000313" key="1">
    <source>
        <dbReference type="EMBL" id="WCO68710.1"/>
    </source>
</evidence>
<evidence type="ECO:0000313" key="2">
    <source>
        <dbReference type="Proteomes" id="UP001216390"/>
    </source>
</evidence>
<dbReference type="Proteomes" id="UP001216390">
    <property type="component" value="Chromosome"/>
</dbReference>
<gene>
    <name evidence="1" type="ORF">PO878_08215</name>
</gene>
<dbReference type="Gene3D" id="1.10.620.20">
    <property type="entry name" value="Ribonucleotide Reductase, subunit A"/>
    <property type="match status" value="1"/>
</dbReference>
<accession>A0AAF0BX64</accession>
<dbReference type="InterPro" id="IPR009078">
    <property type="entry name" value="Ferritin-like_SF"/>
</dbReference>
<sequence>MATTDSPDRDAEILGRDSVDDLEAILSVSNTEVDEAIHVVEDNADAIFTWDYEKGARPPLEKLYEKAKHSMWNGSTDLPWETEVDQEEFARRLMEMRVSMRADMGIDLSDTVFAKWGEKEWLELSIEGQNWSLSQFMHGEQGALLCTAKIVETVPWIDAKYYAATQVMDEARHVEVFARYLDTKLSGHYPINAHLKMLLDDIIADSRWDMTYLGMQVMVEGLALAAFGMAHQTTPCPLLKQLLRYVMSDEARHVAFGVLSLKEYYEGLTEPELLERQEFAFEAAVRMRDRFLQQEVWERMGVSPKDAYQVFNVSAEEKNKDPFQQLLFSKIVPNCKKLGLLDANDGWLRKRFDTLGVSQFESWVDTGEEYEMLDEVTKDREAAETA</sequence>